<dbReference type="AlphaFoldDB" id="A0A853KZL4"/>
<proteinExistence type="predicted"/>
<name>A0A853KZL4_9PROT</name>
<dbReference type="InterPro" id="IPR037143">
    <property type="entry name" value="4-PPantetheinyl_Trfase_dom_sf"/>
</dbReference>
<accession>A0A853KZL4</accession>
<dbReference type="EMBL" id="JPVZ01000005">
    <property type="protein sequence ID" value="OAZ09365.1"/>
    <property type="molecule type" value="Genomic_DNA"/>
</dbReference>
<evidence type="ECO:0008006" key="3">
    <source>
        <dbReference type="Google" id="ProtNLM"/>
    </source>
</evidence>
<dbReference type="Gene3D" id="3.90.470.20">
    <property type="entry name" value="4'-phosphopantetheinyl transferase domain"/>
    <property type="match status" value="1"/>
</dbReference>
<dbReference type="SUPFAM" id="SSF56214">
    <property type="entry name" value="4'-phosphopantetheinyl transferase"/>
    <property type="match status" value="1"/>
</dbReference>
<comment type="caution">
    <text evidence="1">The sequence shown here is derived from an EMBL/GenBank/DDBJ whole genome shotgun (WGS) entry which is preliminary data.</text>
</comment>
<organism evidence="1 2">
    <name type="scientific">Thalassospira tepidiphila MCCC 1A03514</name>
    <dbReference type="NCBI Taxonomy" id="1177930"/>
    <lineage>
        <taxon>Bacteria</taxon>
        <taxon>Pseudomonadati</taxon>
        <taxon>Pseudomonadota</taxon>
        <taxon>Alphaproteobacteria</taxon>
        <taxon>Rhodospirillales</taxon>
        <taxon>Thalassospiraceae</taxon>
        <taxon>Thalassospira</taxon>
    </lineage>
</organism>
<sequence>MLRNLALKHLGPSQAFEVSKEPSGRPVVRLSDKTLMASISHSRDLVCVALGCDEQIAVGIDVEFHEPSRNIEGMIRSLGWADVGLSAGAFYNEWCLYEARFKATGITARNEQPEMCVCALAVTAQYSGMLVWASEPSDSSIS</sequence>
<dbReference type="GO" id="GO:0000287">
    <property type="term" value="F:magnesium ion binding"/>
    <property type="evidence" value="ECO:0007669"/>
    <property type="project" value="InterPro"/>
</dbReference>
<reference evidence="1 2" key="1">
    <citation type="submission" date="2014-07" db="EMBL/GenBank/DDBJ databases">
        <title>Draft genome sequence of Thalassospira tepidiphila 1-1B.</title>
        <authorList>
            <person name="Lai Q."/>
            <person name="Shao Z."/>
        </authorList>
    </citation>
    <scope>NUCLEOTIDE SEQUENCE [LARGE SCALE GENOMIC DNA]</scope>
    <source>
        <strain evidence="1 2">MCCC 1A03514</strain>
    </source>
</reference>
<evidence type="ECO:0000313" key="1">
    <source>
        <dbReference type="EMBL" id="OAZ09365.1"/>
    </source>
</evidence>
<dbReference type="Proteomes" id="UP000094009">
    <property type="component" value="Unassembled WGS sequence"/>
</dbReference>
<gene>
    <name evidence="1" type="ORF">TH4_12975</name>
</gene>
<dbReference type="GO" id="GO:0008897">
    <property type="term" value="F:holo-[acyl-carrier-protein] synthase activity"/>
    <property type="evidence" value="ECO:0007669"/>
    <property type="project" value="InterPro"/>
</dbReference>
<evidence type="ECO:0000313" key="2">
    <source>
        <dbReference type="Proteomes" id="UP000094009"/>
    </source>
</evidence>
<protein>
    <recommendedName>
        <fullName evidence="3">4'-phosphopantetheinyl transferase domain-containing protein</fullName>
    </recommendedName>
</protein>